<proteinExistence type="predicted"/>
<sequence length="373" mass="43719">MTLQCEDGESVLKKTIAAVFFTLKVRHISKVYVTDRRIVIKNRKNEYIKISFDHIHEITVEDQYRLCIRCNTPQRFFTEREEYTRLYLHGLKKKEGGVIAPLEDAKWPDAWRRYLNSLVKKYQTAVAKKKREMQNQEEELLFIEGIQRRPNGLDPFAIVKTKEKVHVWFDDNELNVCTVYATSDHLLVKIKSSDYLVVPYSVIYNSGPEGKDRFCITFSFSQEIEGFSSPLLKMYIKRIPEPGEEYPAKVQERWMEGWQEFFNQVTSAFKAHKGAISHDEMLEMLVEMKHSPTKYSLSNYAKQGWDRACGLAVDRFGGMDDLYLFQTFLLKEYEDMKNRGVAEPDPARQEAYMGSEMAYNAILAYINQHTRSR</sequence>
<gene>
    <name evidence="1" type="ORF">DK846_02260</name>
</gene>
<name>A0A2V2NC25_9EURY</name>
<protein>
    <submittedName>
        <fullName evidence="1">Uncharacterized protein</fullName>
    </submittedName>
</protein>
<evidence type="ECO:0000313" key="1">
    <source>
        <dbReference type="EMBL" id="PWR74008.1"/>
    </source>
</evidence>
<dbReference type="AlphaFoldDB" id="A0A2V2NC25"/>
<dbReference type="GeneID" id="97549355"/>
<comment type="caution">
    <text evidence="1">The sequence shown here is derived from an EMBL/GenBank/DDBJ whole genome shotgun (WGS) entry which is preliminary data.</text>
</comment>
<keyword evidence="2" id="KW-1185">Reference proteome</keyword>
<dbReference type="EMBL" id="QGMY01000002">
    <property type="protein sequence ID" value="PWR74008.1"/>
    <property type="molecule type" value="Genomic_DNA"/>
</dbReference>
<reference evidence="1 2" key="1">
    <citation type="submission" date="2018-05" db="EMBL/GenBank/DDBJ databases">
        <title>Draft genome of Methanospirillum lacunae Ki8-1.</title>
        <authorList>
            <person name="Dueholm M.S."/>
            <person name="Nielsen P.H."/>
            <person name="Bakmann L.F."/>
            <person name="Otzen D.E."/>
        </authorList>
    </citation>
    <scope>NUCLEOTIDE SEQUENCE [LARGE SCALE GENOMIC DNA]</scope>
    <source>
        <strain evidence="1 2">Ki8-1</strain>
    </source>
</reference>
<dbReference type="RefSeq" id="WP_109967287.1">
    <property type="nucleotide sequence ID" value="NZ_CP176093.1"/>
</dbReference>
<organism evidence="1 2">
    <name type="scientific">Methanospirillum lacunae</name>
    <dbReference type="NCBI Taxonomy" id="668570"/>
    <lineage>
        <taxon>Archaea</taxon>
        <taxon>Methanobacteriati</taxon>
        <taxon>Methanobacteriota</taxon>
        <taxon>Stenosarchaea group</taxon>
        <taxon>Methanomicrobia</taxon>
        <taxon>Methanomicrobiales</taxon>
        <taxon>Methanospirillaceae</taxon>
        <taxon>Methanospirillum</taxon>
    </lineage>
</organism>
<accession>A0A2V2NC25</accession>
<dbReference type="Proteomes" id="UP000245657">
    <property type="component" value="Unassembled WGS sequence"/>
</dbReference>
<dbReference type="OrthoDB" id="115914at2157"/>
<evidence type="ECO:0000313" key="2">
    <source>
        <dbReference type="Proteomes" id="UP000245657"/>
    </source>
</evidence>